<protein>
    <recommendedName>
        <fullName evidence="3">Mannosyl-3-phosphoglycerate synthase</fullName>
    </recommendedName>
</protein>
<evidence type="ECO:0000313" key="1">
    <source>
        <dbReference type="EMBL" id="KAF2823665.1"/>
    </source>
</evidence>
<dbReference type="GO" id="GO:0005737">
    <property type="term" value="C:cytoplasm"/>
    <property type="evidence" value="ECO:0007669"/>
    <property type="project" value="InterPro"/>
</dbReference>
<name>A0A6A6ZTL4_9PLEO</name>
<evidence type="ECO:0008006" key="3">
    <source>
        <dbReference type="Google" id="ProtNLM"/>
    </source>
</evidence>
<evidence type="ECO:0000313" key="2">
    <source>
        <dbReference type="Proteomes" id="UP000799424"/>
    </source>
</evidence>
<dbReference type="EMBL" id="MU006231">
    <property type="protein sequence ID" value="KAF2823665.1"/>
    <property type="molecule type" value="Genomic_DNA"/>
</dbReference>
<proteinExistence type="predicted"/>
<sequence length="420" mass="46335">MRLSTNSASAQIGNVKIQGLFRVIELDASDSAETKCLKTPNGTGTKKANDNTKVAFSCESLRAIESRTAIVIPCMNEEQDILDGVLRGVPHDCLIILVSNSDPLKFEAERELLTEFCNDAQRQGIVVHQQDECLAQAFHAAGMPDIVLDPSLSQESGMRIRSGKGEAMMISVAIAKLAGKDFIGFIDADNLVPSAVHEYCKVYAAGLHYALHHTDTAEAHAMVRIKWNSKPKVKDNKLVLEKYGRSSLLVNEWMNRFLDAVVDGDTQDALIQTGNAGEHAMSLDLAMELRFATRYAVEPFQLIDAWEQFGSPTPPTPSDARNVHILQIGTRSPHFHDTSKGDGHITRMQVEGLSTIYHSRLTPQTLKDELRAYMKATFPREVNADGEPEKMRVYPPMAKMNFEVLDAALKETGVLTVVGE</sequence>
<dbReference type="SUPFAM" id="SSF53448">
    <property type="entry name" value="Nucleotide-diphospho-sugar transferases"/>
    <property type="match status" value="1"/>
</dbReference>
<dbReference type="OrthoDB" id="10013407at2759"/>
<gene>
    <name evidence="1" type="ORF">CC86DRAFT_421269</name>
</gene>
<accession>A0A6A6ZTL4</accession>
<organism evidence="1 2">
    <name type="scientific">Ophiobolus disseminans</name>
    <dbReference type="NCBI Taxonomy" id="1469910"/>
    <lineage>
        <taxon>Eukaryota</taxon>
        <taxon>Fungi</taxon>
        <taxon>Dikarya</taxon>
        <taxon>Ascomycota</taxon>
        <taxon>Pezizomycotina</taxon>
        <taxon>Dothideomycetes</taxon>
        <taxon>Pleosporomycetidae</taxon>
        <taxon>Pleosporales</taxon>
        <taxon>Pleosporineae</taxon>
        <taxon>Phaeosphaeriaceae</taxon>
        <taxon>Ophiobolus</taxon>
    </lineage>
</organism>
<dbReference type="GO" id="GO:0051479">
    <property type="term" value="P:mannosylglycerate biosynthetic process"/>
    <property type="evidence" value="ECO:0007669"/>
    <property type="project" value="InterPro"/>
</dbReference>
<dbReference type="InterPro" id="IPR029044">
    <property type="entry name" value="Nucleotide-diphossugar_trans"/>
</dbReference>
<dbReference type="AlphaFoldDB" id="A0A6A6ZTL4"/>
<dbReference type="GO" id="GO:0050504">
    <property type="term" value="F:mannosyl-3-phosphoglycerate synthase activity"/>
    <property type="evidence" value="ECO:0007669"/>
    <property type="project" value="InterPro"/>
</dbReference>
<dbReference type="Gene3D" id="3.90.550.10">
    <property type="entry name" value="Spore Coat Polysaccharide Biosynthesis Protein SpsA, Chain A"/>
    <property type="match status" value="1"/>
</dbReference>
<reference evidence="1" key="1">
    <citation type="journal article" date="2020" name="Stud. Mycol.">
        <title>101 Dothideomycetes genomes: a test case for predicting lifestyles and emergence of pathogens.</title>
        <authorList>
            <person name="Haridas S."/>
            <person name="Albert R."/>
            <person name="Binder M."/>
            <person name="Bloem J."/>
            <person name="Labutti K."/>
            <person name="Salamov A."/>
            <person name="Andreopoulos B."/>
            <person name="Baker S."/>
            <person name="Barry K."/>
            <person name="Bills G."/>
            <person name="Bluhm B."/>
            <person name="Cannon C."/>
            <person name="Castanera R."/>
            <person name="Culley D."/>
            <person name="Daum C."/>
            <person name="Ezra D."/>
            <person name="Gonzalez J."/>
            <person name="Henrissat B."/>
            <person name="Kuo A."/>
            <person name="Liang C."/>
            <person name="Lipzen A."/>
            <person name="Lutzoni F."/>
            <person name="Magnuson J."/>
            <person name="Mondo S."/>
            <person name="Nolan M."/>
            <person name="Ohm R."/>
            <person name="Pangilinan J."/>
            <person name="Park H.-J."/>
            <person name="Ramirez L."/>
            <person name="Alfaro M."/>
            <person name="Sun H."/>
            <person name="Tritt A."/>
            <person name="Yoshinaga Y."/>
            <person name="Zwiers L.-H."/>
            <person name="Turgeon B."/>
            <person name="Goodwin S."/>
            <person name="Spatafora J."/>
            <person name="Crous P."/>
            <person name="Grigoriev I."/>
        </authorList>
    </citation>
    <scope>NUCLEOTIDE SEQUENCE</scope>
    <source>
        <strain evidence="1">CBS 113818</strain>
    </source>
</reference>
<keyword evidence="2" id="KW-1185">Reference proteome</keyword>
<dbReference type="Proteomes" id="UP000799424">
    <property type="component" value="Unassembled WGS sequence"/>
</dbReference>
<dbReference type="Pfam" id="PF09488">
    <property type="entry name" value="Osmo_MPGsynth"/>
    <property type="match status" value="1"/>
</dbReference>
<dbReference type="InterPro" id="IPR012812">
    <property type="entry name" value="Osmo_MPG_synth"/>
</dbReference>